<evidence type="ECO:0000313" key="1">
    <source>
        <dbReference type="EMBL" id="SVD95052.1"/>
    </source>
</evidence>
<protein>
    <submittedName>
        <fullName evidence="1">Uncharacterized protein</fullName>
    </submittedName>
</protein>
<reference evidence="1" key="1">
    <citation type="submission" date="2018-05" db="EMBL/GenBank/DDBJ databases">
        <authorList>
            <person name="Lanie J.A."/>
            <person name="Ng W.-L."/>
            <person name="Kazmierczak K.M."/>
            <person name="Andrzejewski T.M."/>
            <person name="Davidsen T.M."/>
            <person name="Wayne K.J."/>
            <person name="Tettelin H."/>
            <person name="Glass J.I."/>
            <person name="Rusch D."/>
            <person name="Podicherti R."/>
            <person name="Tsui H.-C.T."/>
            <person name="Winkler M.E."/>
        </authorList>
    </citation>
    <scope>NUCLEOTIDE SEQUENCE</scope>
</reference>
<organism evidence="1">
    <name type="scientific">marine metagenome</name>
    <dbReference type="NCBI Taxonomy" id="408172"/>
    <lineage>
        <taxon>unclassified sequences</taxon>
        <taxon>metagenomes</taxon>
        <taxon>ecological metagenomes</taxon>
    </lineage>
</organism>
<sequence length="66" mass="7363">MKIKTMLKNLKRGDVVSIDWIDKAVKLALAHSKNSQVTKRYTRPRVADLRTLMNGLAGRIAEAGGR</sequence>
<dbReference type="EMBL" id="UINC01184026">
    <property type="protein sequence ID" value="SVD95052.1"/>
    <property type="molecule type" value="Genomic_DNA"/>
</dbReference>
<name>A0A382ZHV8_9ZZZZ</name>
<gene>
    <name evidence="1" type="ORF">METZ01_LOCUS447906</name>
</gene>
<accession>A0A382ZHV8</accession>
<proteinExistence type="predicted"/>
<dbReference type="AlphaFoldDB" id="A0A382ZHV8"/>